<dbReference type="InterPro" id="IPR051540">
    <property type="entry name" value="S-2-haloacid_dehalogenase"/>
</dbReference>
<dbReference type="AlphaFoldDB" id="A0A558AS95"/>
<dbReference type="SFLD" id="SFLDS00003">
    <property type="entry name" value="Haloacid_Dehalogenase"/>
    <property type="match status" value="1"/>
</dbReference>
<dbReference type="Proteomes" id="UP000320011">
    <property type="component" value="Unassembled WGS sequence"/>
</dbReference>
<dbReference type="InterPro" id="IPR006439">
    <property type="entry name" value="HAD-SF_hydro_IA"/>
</dbReference>
<evidence type="ECO:0000256" key="1">
    <source>
        <dbReference type="ARBA" id="ARBA00008106"/>
    </source>
</evidence>
<dbReference type="PANTHER" id="PTHR43316">
    <property type="entry name" value="HYDROLASE, HALOACID DELAHOGENASE-RELATED"/>
    <property type="match status" value="1"/>
</dbReference>
<dbReference type="GO" id="GO:0019120">
    <property type="term" value="F:hydrolase activity, acting on acid halide bonds, in C-halide compounds"/>
    <property type="evidence" value="ECO:0007669"/>
    <property type="project" value="InterPro"/>
</dbReference>
<accession>A0A558AS95</accession>
<comment type="caution">
    <text evidence="3">The sequence shown here is derived from an EMBL/GenBank/DDBJ whole genome shotgun (WGS) entry which is preliminary data.</text>
</comment>
<dbReference type="OrthoDB" id="3774052at2"/>
<proteinExistence type="inferred from homology"/>
<dbReference type="PANTHER" id="PTHR43316:SF3">
    <property type="entry name" value="HALOACID DEHALOGENASE, TYPE II (AFU_ORTHOLOGUE AFUA_2G07750)-RELATED"/>
    <property type="match status" value="1"/>
</dbReference>
<dbReference type="SFLD" id="SFLDG01129">
    <property type="entry name" value="C1.5:_HAD__Beta-PGM__Phosphata"/>
    <property type="match status" value="1"/>
</dbReference>
<dbReference type="SUPFAM" id="SSF56784">
    <property type="entry name" value="HAD-like"/>
    <property type="match status" value="1"/>
</dbReference>
<evidence type="ECO:0000256" key="2">
    <source>
        <dbReference type="ARBA" id="ARBA00022801"/>
    </source>
</evidence>
<dbReference type="EMBL" id="VJWX01000477">
    <property type="protein sequence ID" value="TVT27137.1"/>
    <property type="molecule type" value="Genomic_DNA"/>
</dbReference>
<dbReference type="RefSeq" id="WP_144592411.1">
    <property type="nucleotide sequence ID" value="NZ_VJWX01000477.1"/>
</dbReference>
<dbReference type="InterPro" id="IPR036412">
    <property type="entry name" value="HAD-like_sf"/>
</dbReference>
<reference evidence="3 4" key="2">
    <citation type="submission" date="2019-08" db="EMBL/GenBank/DDBJ databases">
        <title>Amycolatopsis acidicola sp. nov., isolated from peat swamp forest soil.</title>
        <authorList>
            <person name="Srisuk N."/>
        </authorList>
    </citation>
    <scope>NUCLEOTIDE SEQUENCE [LARGE SCALE GENOMIC DNA]</scope>
    <source>
        <strain evidence="3 4">TBRC 6029</strain>
    </source>
</reference>
<dbReference type="NCBIfam" id="TIGR01428">
    <property type="entry name" value="HAD_type_II"/>
    <property type="match status" value="1"/>
</dbReference>
<dbReference type="InterPro" id="IPR006328">
    <property type="entry name" value="2-HAD"/>
</dbReference>
<dbReference type="Gene3D" id="3.40.50.1000">
    <property type="entry name" value="HAD superfamily/HAD-like"/>
    <property type="match status" value="1"/>
</dbReference>
<protein>
    <submittedName>
        <fullName evidence="3">Haloacid dehalogenase type II</fullName>
    </submittedName>
</protein>
<sequence length="218" mass="22593">MLCVFDVNETLLDLSPLDEVFLELTGSADARRDWFALVIHTALSVTAAGGYRDFAEIAGAAAGAVIAGHGREASDEQRKRIGATLRSLPPHPEVPGALARLRDGGFTLVALANSPLATVEAQLRHAGLTGLFDGIFSAQQAGALKPAAAPYRQVLEAHRAEPGEATMIAAHDWDIAGAQAAGLRTAFLARPGQELLPGAAGPTMTAPDLAALADLFLA</sequence>
<reference evidence="3 4" key="1">
    <citation type="submission" date="2019-07" db="EMBL/GenBank/DDBJ databases">
        <authorList>
            <person name="Duangmal K."/>
            <person name="Teo W.F.A."/>
        </authorList>
    </citation>
    <scope>NUCLEOTIDE SEQUENCE [LARGE SCALE GENOMIC DNA]</scope>
    <source>
        <strain evidence="3 4">TBRC 6029</strain>
    </source>
</reference>
<keyword evidence="4" id="KW-1185">Reference proteome</keyword>
<dbReference type="InterPro" id="IPR023198">
    <property type="entry name" value="PGP-like_dom2"/>
</dbReference>
<comment type="similarity">
    <text evidence="1">Belongs to the HAD-like hydrolase superfamily. S-2-haloalkanoic acid dehalogenase family.</text>
</comment>
<gene>
    <name evidence="3" type="ORF">FNH05_31025</name>
</gene>
<dbReference type="CDD" id="cd02588">
    <property type="entry name" value="HAD_L2-DEX"/>
    <property type="match status" value="1"/>
</dbReference>
<evidence type="ECO:0000313" key="3">
    <source>
        <dbReference type="EMBL" id="TVT27137.1"/>
    </source>
</evidence>
<organism evidence="3 4">
    <name type="scientific">Amycolatopsis rhizosphaerae</name>
    <dbReference type="NCBI Taxonomy" id="2053003"/>
    <lineage>
        <taxon>Bacteria</taxon>
        <taxon>Bacillati</taxon>
        <taxon>Actinomycetota</taxon>
        <taxon>Actinomycetes</taxon>
        <taxon>Pseudonocardiales</taxon>
        <taxon>Pseudonocardiaceae</taxon>
        <taxon>Amycolatopsis</taxon>
    </lineage>
</organism>
<dbReference type="PRINTS" id="PR00413">
    <property type="entry name" value="HADHALOGNASE"/>
</dbReference>
<dbReference type="Pfam" id="PF00702">
    <property type="entry name" value="Hydrolase"/>
    <property type="match status" value="1"/>
</dbReference>
<dbReference type="Gene3D" id="1.10.150.240">
    <property type="entry name" value="Putative phosphatase, domain 2"/>
    <property type="match status" value="1"/>
</dbReference>
<keyword evidence="2" id="KW-0378">Hydrolase</keyword>
<evidence type="ECO:0000313" key="4">
    <source>
        <dbReference type="Proteomes" id="UP000320011"/>
    </source>
</evidence>
<name>A0A558AS95_9PSEU</name>
<dbReference type="NCBIfam" id="TIGR01493">
    <property type="entry name" value="HAD-SF-IA-v2"/>
    <property type="match status" value="1"/>
</dbReference>
<dbReference type="InterPro" id="IPR023214">
    <property type="entry name" value="HAD_sf"/>
</dbReference>